<dbReference type="AlphaFoldDB" id="A0A5J9UF05"/>
<dbReference type="Gene3D" id="1.10.510.10">
    <property type="entry name" value="Transferase(Phosphotransferase) domain 1"/>
    <property type="match status" value="1"/>
</dbReference>
<comment type="caution">
    <text evidence="2">The sequence shown here is derived from an EMBL/GenBank/DDBJ whole genome shotgun (WGS) entry which is preliminary data.</text>
</comment>
<evidence type="ECO:0000256" key="1">
    <source>
        <dbReference type="SAM" id="MobiDB-lite"/>
    </source>
</evidence>
<reference evidence="2 3" key="1">
    <citation type="journal article" date="2019" name="Sci. Rep.">
        <title>A high-quality genome of Eragrostis curvula grass provides insights into Poaceae evolution and supports new strategies to enhance forage quality.</title>
        <authorList>
            <person name="Carballo J."/>
            <person name="Santos B.A.C.M."/>
            <person name="Zappacosta D."/>
            <person name="Garbus I."/>
            <person name="Selva J.P."/>
            <person name="Gallo C.A."/>
            <person name="Diaz A."/>
            <person name="Albertini E."/>
            <person name="Caccamo M."/>
            <person name="Echenique V."/>
        </authorList>
    </citation>
    <scope>NUCLEOTIDE SEQUENCE [LARGE SCALE GENOMIC DNA]</scope>
    <source>
        <strain evidence="3">cv. Victoria</strain>
        <tissue evidence="2">Leaf</tissue>
    </source>
</reference>
<dbReference type="EMBL" id="RWGY01000026">
    <property type="protein sequence ID" value="TVU21831.1"/>
    <property type="molecule type" value="Genomic_DNA"/>
</dbReference>
<keyword evidence="3" id="KW-1185">Reference proteome</keyword>
<organism evidence="2 3">
    <name type="scientific">Eragrostis curvula</name>
    <name type="common">weeping love grass</name>
    <dbReference type="NCBI Taxonomy" id="38414"/>
    <lineage>
        <taxon>Eukaryota</taxon>
        <taxon>Viridiplantae</taxon>
        <taxon>Streptophyta</taxon>
        <taxon>Embryophyta</taxon>
        <taxon>Tracheophyta</taxon>
        <taxon>Spermatophyta</taxon>
        <taxon>Magnoliopsida</taxon>
        <taxon>Liliopsida</taxon>
        <taxon>Poales</taxon>
        <taxon>Poaceae</taxon>
        <taxon>PACMAD clade</taxon>
        <taxon>Chloridoideae</taxon>
        <taxon>Eragrostideae</taxon>
        <taxon>Eragrostidinae</taxon>
        <taxon>Eragrostis</taxon>
    </lineage>
</organism>
<dbReference type="Gramene" id="TVU21831">
    <property type="protein sequence ID" value="TVU21831"/>
    <property type="gene ID" value="EJB05_31499"/>
</dbReference>
<feature type="compositionally biased region" description="Polar residues" evidence="1">
    <location>
        <begin position="150"/>
        <end position="160"/>
    </location>
</feature>
<gene>
    <name evidence="2" type="ORF">EJB05_31499</name>
</gene>
<dbReference type="Proteomes" id="UP000324897">
    <property type="component" value="Unassembled WGS sequence"/>
</dbReference>
<dbReference type="PANTHER" id="PTHR34303">
    <property type="entry name" value="OS01G0890400 PROTEIN-RELATED"/>
    <property type="match status" value="1"/>
</dbReference>
<feature type="compositionally biased region" description="Pro residues" evidence="1">
    <location>
        <begin position="171"/>
        <end position="183"/>
    </location>
</feature>
<proteinExistence type="predicted"/>
<protein>
    <recommendedName>
        <fullName evidence="4">Protein kinase domain-containing protein</fullName>
    </recommendedName>
</protein>
<sequence>MVRHRCLIKIITCCSSIDRQGQDFKALVFEFMPNGSLSDWLYPKSSMPTLGDTLNLEQRLDIAVDIVDALDYLHNQCQPPIFFYKVGTLMYTMFCSPGILGAAPVRAGAPLRAAGSAPVQRTSPLRPGTRRLNAPVSPPARDVHVVHVGPNTQHVPSSPELSGDLAAHPTPLSPVPAPAPPVAPRRAYSNIEPSDFDPEDPPSDFYEGGDVLGDDEEEVYSDGSGGPDPDDNISLAVPEQPPSNDHWLLLPRWELGARYAYAYVMPPSVAVNPAPFIIYALNSELRGVDVELLPSSRGIKLVRFCTMDDREAAMLLMPFRHGYGRLTLERSVDTENRFHRAQCWLAYLAILDFSLEHWFPANIEAAVCKFGTLMEIDPTCISGFDFSSVRVVVELEHEGPVPSDLWLRSPGGAGILARVNTMRVWPRAAQFDGEGLYVPFFPPPHRLPRSTALRQPSPCLT</sequence>
<feature type="region of interest" description="Disordered" evidence="1">
    <location>
        <begin position="114"/>
        <end position="240"/>
    </location>
</feature>
<dbReference type="InterPro" id="IPR011009">
    <property type="entry name" value="Kinase-like_dom_sf"/>
</dbReference>
<evidence type="ECO:0008006" key="4">
    <source>
        <dbReference type="Google" id="ProtNLM"/>
    </source>
</evidence>
<dbReference type="SUPFAM" id="SSF56112">
    <property type="entry name" value="Protein kinase-like (PK-like)"/>
    <property type="match status" value="1"/>
</dbReference>
<dbReference type="PANTHER" id="PTHR34303:SF8">
    <property type="entry name" value="OS09G0372600 PROTEIN"/>
    <property type="match status" value="1"/>
</dbReference>
<feature type="non-terminal residue" evidence="2">
    <location>
        <position position="1"/>
    </location>
</feature>
<accession>A0A5J9UF05</accession>
<dbReference type="OrthoDB" id="1103805at2759"/>
<evidence type="ECO:0000313" key="2">
    <source>
        <dbReference type="EMBL" id="TVU21831.1"/>
    </source>
</evidence>
<evidence type="ECO:0000313" key="3">
    <source>
        <dbReference type="Proteomes" id="UP000324897"/>
    </source>
</evidence>
<name>A0A5J9UF05_9POAL</name>